<evidence type="ECO:0000313" key="1">
    <source>
        <dbReference type="EMBL" id="CAK1586657.1"/>
    </source>
</evidence>
<evidence type="ECO:0000313" key="2">
    <source>
        <dbReference type="Proteomes" id="UP001314205"/>
    </source>
</evidence>
<sequence length="106" mass="12073">MHGRIRRIKVAAYLRPTGGHRPPLISERVLGQGNVRRAAPMRVGELHMSSKYFSFLFLRHAGFLTMFSFTAEHVVNQHLKLQLTISLVPAGIEHGLLEYCEAYSER</sequence>
<name>A0AAV1KXU5_9NEOP</name>
<protein>
    <submittedName>
        <fullName evidence="1">Uncharacterized protein</fullName>
    </submittedName>
</protein>
<dbReference type="EMBL" id="CAVLGL010000081">
    <property type="protein sequence ID" value="CAK1586657.1"/>
    <property type="molecule type" value="Genomic_DNA"/>
</dbReference>
<reference evidence="1 2" key="1">
    <citation type="submission" date="2023-11" db="EMBL/GenBank/DDBJ databases">
        <authorList>
            <person name="Hedman E."/>
            <person name="Englund M."/>
            <person name="Stromberg M."/>
            <person name="Nyberg Akerstrom W."/>
            <person name="Nylinder S."/>
            <person name="Jareborg N."/>
            <person name="Kallberg Y."/>
            <person name="Kronander E."/>
        </authorList>
    </citation>
    <scope>NUCLEOTIDE SEQUENCE [LARGE SCALE GENOMIC DNA]</scope>
</reference>
<gene>
    <name evidence="1" type="ORF">PARMNEM_LOCUS7576</name>
</gene>
<dbReference type="AlphaFoldDB" id="A0AAV1KXU5"/>
<keyword evidence="2" id="KW-1185">Reference proteome</keyword>
<proteinExistence type="predicted"/>
<organism evidence="1 2">
    <name type="scientific">Parnassius mnemosyne</name>
    <name type="common">clouded apollo</name>
    <dbReference type="NCBI Taxonomy" id="213953"/>
    <lineage>
        <taxon>Eukaryota</taxon>
        <taxon>Metazoa</taxon>
        <taxon>Ecdysozoa</taxon>
        <taxon>Arthropoda</taxon>
        <taxon>Hexapoda</taxon>
        <taxon>Insecta</taxon>
        <taxon>Pterygota</taxon>
        <taxon>Neoptera</taxon>
        <taxon>Endopterygota</taxon>
        <taxon>Lepidoptera</taxon>
        <taxon>Glossata</taxon>
        <taxon>Ditrysia</taxon>
        <taxon>Papilionoidea</taxon>
        <taxon>Papilionidae</taxon>
        <taxon>Parnassiinae</taxon>
        <taxon>Parnassini</taxon>
        <taxon>Parnassius</taxon>
        <taxon>Driopa</taxon>
    </lineage>
</organism>
<dbReference type="Proteomes" id="UP001314205">
    <property type="component" value="Unassembled WGS sequence"/>
</dbReference>
<accession>A0AAV1KXU5</accession>
<comment type="caution">
    <text evidence="1">The sequence shown here is derived from an EMBL/GenBank/DDBJ whole genome shotgun (WGS) entry which is preliminary data.</text>
</comment>